<evidence type="ECO:0000259" key="1">
    <source>
        <dbReference type="Pfam" id="PF07883"/>
    </source>
</evidence>
<sequence length="162" mass="17004">MNPISATTLAAAMALGQAEAKEQTIQVFSPGQVPATQGASEFFVGDVYVDQRYQGTAPAAISGGLVSFTPGARTAWHTHPLGQTLYVVSGVGRVQMAGAPVREIRPGDLVWIPAGVKHWHGAAPDTPMTHLALAEQQDGKVVTWLEQVSEGDYRAAVAGGRD</sequence>
<comment type="caution">
    <text evidence="2">The sequence shown here is derived from an EMBL/GenBank/DDBJ whole genome shotgun (WGS) entry which is preliminary data.</text>
</comment>
<dbReference type="EMBL" id="JAWZXF010000016">
    <property type="protein sequence ID" value="MDX7923149.1"/>
    <property type="molecule type" value="Genomic_DNA"/>
</dbReference>
<dbReference type="PANTHER" id="PTHR43698:SF1">
    <property type="entry name" value="BLL4564 PROTEIN"/>
    <property type="match status" value="1"/>
</dbReference>
<reference evidence="2" key="1">
    <citation type="submission" date="2023-11" db="EMBL/GenBank/DDBJ databases">
        <title>WGS of Aeromonas in Northern Israel.</title>
        <authorList>
            <person name="Hershko Y."/>
        </authorList>
    </citation>
    <scope>NUCLEOTIDE SEQUENCE</scope>
    <source>
        <strain evidence="2">02297</strain>
    </source>
</reference>
<organism evidence="2 3">
    <name type="scientific">Aeromonas media</name>
    <dbReference type="NCBI Taxonomy" id="651"/>
    <lineage>
        <taxon>Bacteria</taxon>
        <taxon>Pseudomonadati</taxon>
        <taxon>Pseudomonadota</taxon>
        <taxon>Gammaproteobacteria</taxon>
        <taxon>Aeromonadales</taxon>
        <taxon>Aeromonadaceae</taxon>
        <taxon>Aeromonas</taxon>
    </lineage>
</organism>
<dbReference type="InterPro" id="IPR047263">
    <property type="entry name" value="HNL-like_cupin"/>
</dbReference>
<dbReference type="Gene3D" id="2.60.120.10">
    <property type="entry name" value="Jelly Rolls"/>
    <property type="match status" value="1"/>
</dbReference>
<feature type="domain" description="Cupin type-2" evidence="1">
    <location>
        <begin position="65"/>
        <end position="129"/>
    </location>
</feature>
<dbReference type="CDD" id="cd02233">
    <property type="entry name" value="cupin_HNL-like"/>
    <property type="match status" value="1"/>
</dbReference>
<name>A0AAP6GE54_AERME</name>
<dbReference type="PANTHER" id="PTHR43698">
    <property type="entry name" value="RIBD C-TERMINAL DOMAIN CONTAINING PROTEIN"/>
    <property type="match status" value="1"/>
</dbReference>
<dbReference type="Pfam" id="PF07883">
    <property type="entry name" value="Cupin_2"/>
    <property type="match status" value="1"/>
</dbReference>
<dbReference type="RefSeq" id="WP_139439414.1">
    <property type="nucleotide sequence ID" value="NZ_JAEHIH010000001.1"/>
</dbReference>
<dbReference type="InterPro" id="IPR014710">
    <property type="entry name" value="RmlC-like_jellyroll"/>
</dbReference>
<protein>
    <submittedName>
        <fullName evidence="2">Cupin domain-containing protein</fullName>
    </submittedName>
</protein>
<dbReference type="SUPFAM" id="SSF51182">
    <property type="entry name" value="RmlC-like cupins"/>
    <property type="match status" value="1"/>
</dbReference>
<dbReference type="InterPro" id="IPR011051">
    <property type="entry name" value="RmlC_Cupin_sf"/>
</dbReference>
<dbReference type="AlphaFoldDB" id="A0AAP6GE54"/>
<evidence type="ECO:0000313" key="3">
    <source>
        <dbReference type="Proteomes" id="UP001285835"/>
    </source>
</evidence>
<dbReference type="InterPro" id="IPR013096">
    <property type="entry name" value="Cupin_2"/>
</dbReference>
<evidence type="ECO:0000313" key="2">
    <source>
        <dbReference type="EMBL" id="MDX7923149.1"/>
    </source>
</evidence>
<gene>
    <name evidence="2" type="ORF">SJS82_14565</name>
</gene>
<accession>A0AAP6GE54</accession>
<proteinExistence type="predicted"/>
<dbReference type="Proteomes" id="UP001285835">
    <property type="component" value="Unassembled WGS sequence"/>
</dbReference>